<name>A0ABY3CCA9_9GAMM</name>
<proteinExistence type="predicted"/>
<reference evidence="1 2" key="1">
    <citation type="journal article" date="2019" name="Antonie Van Leeuwenhoek">
        <title>Description of 'Ca. Methylobacter oryzae' KRF1, a novel species from the environmentally important Methylobacter clade 2.</title>
        <authorList>
            <person name="Khatri K."/>
            <person name="Mohite J.A."/>
            <person name="Pandit P.S."/>
            <person name="Bahulikar R."/>
            <person name="Rahalkar M.C."/>
        </authorList>
    </citation>
    <scope>NUCLEOTIDE SEQUENCE [LARGE SCALE GENOMIC DNA]</scope>
    <source>
        <strain evidence="1 2">KRF1</strain>
    </source>
</reference>
<comment type="caution">
    <text evidence="1">The sequence shown here is derived from an EMBL/GenBank/DDBJ whole genome shotgun (WGS) entry which is preliminary data.</text>
</comment>
<organism evidence="1 2">
    <name type="scientific">Candidatus Methylobacter oryzae</name>
    <dbReference type="NCBI Taxonomy" id="2497749"/>
    <lineage>
        <taxon>Bacteria</taxon>
        <taxon>Pseudomonadati</taxon>
        <taxon>Pseudomonadota</taxon>
        <taxon>Gammaproteobacteria</taxon>
        <taxon>Methylococcales</taxon>
        <taxon>Methylococcaceae</taxon>
        <taxon>Methylobacter</taxon>
    </lineage>
</organism>
<keyword evidence="2" id="KW-1185">Reference proteome</keyword>
<protein>
    <submittedName>
        <fullName evidence="1">Uncharacterized protein</fullName>
    </submittedName>
</protein>
<dbReference type="EMBL" id="RYFG02000069">
    <property type="protein sequence ID" value="TRW98064.1"/>
    <property type="molecule type" value="Genomic_DNA"/>
</dbReference>
<dbReference type="Proteomes" id="UP000733744">
    <property type="component" value="Unassembled WGS sequence"/>
</dbReference>
<evidence type="ECO:0000313" key="2">
    <source>
        <dbReference type="Proteomes" id="UP000733744"/>
    </source>
</evidence>
<sequence length="197" mass="21698">MNHNNSNFTCTVRPTALSRWSINTSIGILIATFSFNVTAETTTHYYDGNTQHAIKLQPNLVAEFASNASAQARSTENANTKRPFVTIRKNVPLASRAAGSATSQSPVFREGDSPAGRLMALPGGVIVNFKPDWTDDQIQLWAKTHSYVIKQKLNILGNWYVIDTPPGLISLQTANDIHETGEVLSASPNWWKQTVTR</sequence>
<accession>A0ABY3CCA9</accession>
<evidence type="ECO:0000313" key="1">
    <source>
        <dbReference type="EMBL" id="TRW98064.1"/>
    </source>
</evidence>
<dbReference type="RefSeq" id="WP_127030549.1">
    <property type="nucleotide sequence ID" value="NZ_RYFG02000069.1"/>
</dbReference>
<gene>
    <name evidence="1" type="ORF">EKO24_007360</name>
</gene>